<dbReference type="Pfam" id="PF14269">
    <property type="entry name" value="Arylsulfotran_2"/>
    <property type="match status" value="1"/>
</dbReference>
<dbReference type="EMBL" id="JAVIJC010000006">
    <property type="protein sequence ID" value="MDX8491501.1"/>
    <property type="molecule type" value="Genomic_DNA"/>
</dbReference>
<name>A0ABU4YX00_9HYPH</name>
<dbReference type="InterPro" id="IPR011047">
    <property type="entry name" value="Quinoprotein_ADH-like_sf"/>
</dbReference>
<evidence type="ECO:0000313" key="1">
    <source>
        <dbReference type="EMBL" id="MDX8491501.1"/>
    </source>
</evidence>
<evidence type="ECO:0000313" key="2">
    <source>
        <dbReference type="Proteomes" id="UP001271249"/>
    </source>
</evidence>
<reference evidence="1 2" key="1">
    <citation type="submission" date="2023-08" db="EMBL/GenBank/DDBJ databases">
        <title>Implementing the SeqCode for naming new Mesorhizobium species isolated from Vachellia karroo root nodules.</title>
        <authorList>
            <person name="Van Lill M."/>
        </authorList>
    </citation>
    <scope>NUCLEOTIDE SEQUENCE [LARGE SCALE GENOMIC DNA]</scope>
    <source>
        <strain evidence="1 2">VK22B</strain>
    </source>
</reference>
<dbReference type="Gene3D" id="2.130.10.10">
    <property type="entry name" value="YVTN repeat-like/Quinoprotein amine dehydrogenase"/>
    <property type="match status" value="1"/>
</dbReference>
<sequence>MDKHRAMPMEKIGSTLFVLMIAFLAFVAGAMAVFGRVFPSEFLRDAYRAAESLVLQRQIIENPVLANLYQPARTPARGVTIYDPKRAAPGYTLYTSGDDNVARLIAMDGRVVHEWRRPFSDVAKNGAFGRKPQPDSLVYMDRAVVFPNGDLLVIYISSADTPWGYGMVKLDKDSNVIWSYLAPVHHDLAVAPDNRIYTLSNEFDFNPVGAAPQLDRPHLKDFVVVLSPDGKEIRKVSLTDAFLRSPYFSLMAILPYFALADPLHPNTVEYIDANKAKNFPFAEQGDVLVSFRDMSLIAVLSMKTGEITWATRGPWLGQHDPRILPNGDILLFDNLGGIRHGNNSRVIEYDPRTSSVKWSYAGSAEHPFSSALRSDAQRLGNGNTLITESDGGRIFEVTPAGDIVWEFVNPLRRGLQNELIPIVNGGERIDPAMFEPAFRKTLEEEQLSHRDKAVTASTP</sequence>
<gene>
    <name evidence="1" type="ORF">RFN29_07905</name>
</gene>
<proteinExistence type="predicted"/>
<comment type="caution">
    <text evidence="1">The sequence shown here is derived from an EMBL/GenBank/DDBJ whole genome shotgun (WGS) entry which is preliminary data.</text>
</comment>
<dbReference type="InterPro" id="IPR053143">
    <property type="entry name" value="Arylsulfate_ST"/>
</dbReference>
<protein>
    <submittedName>
        <fullName evidence="1">Arylsulfotransferase family protein</fullName>
    </submittedName>
</protein>
<dbReference type="SUPFAM" id="SSF50998">
    <property type="entry name" value="Quinoprotein alcohol dehydrogenase-like"/>
    <property type="match status" value="1"/>
</dbReference>
<dbReference type="Proteomes" id="UP001271249">
    <property type="component" value="Unassembled WGS sequence"/>
</dbReference>
<dbReference type="InterPro" id="IPR039535">
    <property type="entry name" value="ASST-like"/>
</dbReference>
<organism evidence="1 2">
    <name type="scientific">Mesorhizobium captivum</name>
    <dbReference type="NCBI Taxonomy" id="3072319"/>
    <lineage>
        <taxon>Bacteria</taxon>
        <taxon>Pseudomonadati</taxon>
        <taxon>Pseudomonadota</taxon>
        <taxon>Alphaproteobacteria</taxon>
        <taxon>Hyphomicrobiales</taxon>
        <taxon>Phyllobacteriaceae</taxon>
        <taxon>Mesorhizobium</taxon>
    </lineage>
</organism>
<keyword evidence="2" id="KW-1185">Reference proteome</keyword>
<dbReference type="PANTHER" id="PTHR35340:SF5">
    <property type="entry name" value="ASST-DOMAIN-CONTAINING PROTEIN"/>
    <property type="match status" value="1"/>
</dbReference>
<dbReference type="InterPro" id="IPR015943">
    <property type="entry name" value="WD40/YVTN_repeat-like_dom_sf"/>
</dbReference>
<dbReference type="PANTHER" id="PTHR35340">
    <property type="entry name" value="PQQ ENZYME REPEAT PROTEIN-RELATED"/>
    <property type="match status" value="1"/>
</dbReference>
<accession>A0ABU4YX00</accession>
<dbReference type="RefSeq" id="WP_320225552.1">
    <property type="nucleotide sequence ID" value="NZ_JAVIJC010000006.1"/>
</dbReference>